<feature type="region of interest" description="Disordered" evidence="1">
    <location>
        <begin position="143"/>
        <end position="176"/>
    </location>
</feature>
<feature type="compositionally biased region" description="Low complexity" evidence="1">
    <location>
        <begin position="159"/>
        <end position="176"/>
    </location>
</feature>
<dbReference type="KEGG" id="fcy:FRACYDRAFT_268157"/>
<evidence type="ECO:0000313" key="2">
    <source>
        <dbReference type="EMBL" id="OEU20045.1"/>
    </source>
</evidence>
<reference evidence="2 3" key="1">
    <citation type="submission" date="2016-09" db="EMBL/GenBank/DDBJ databases">
        <title>Extensive genetic diversity and differential bi-allelic expression allows diatom success in the polar Southern Ocean.</title>
        <authorList>
            <consortium name="DOE Joint Genome Institute"/>
            <person name="Mock T."/>
            <person name="Otillar R.P."/>
            <person name="Strauss J."/>
            <person name="Dupont C."/>
            <person name="Frickenhaus S."/>
            <person name="Maumus F."/>
            <person name="Mcmullan M."/>
            <person name="Sanges R."/>
            <person name="Schmutz J."/>
            <person name="Toseland A."/>
            <person name="Valas R."/>
            <person name="Veluchamy A."/>
            <person name="Ward B.J."/>
            <person name="Allen A."/>
            <person name="Barry K."/>
            <person name="Falciatore A."/>
            <person name="Ferrante M."/>
            <person name="Fortunato A.E."/>
            <person name="Gloeckner G."/>
            <person name="Gruber A."/>
            <person name="Hipkin R."/>
            <person name="Janech M."/>
            <person name="Kroth P."/>
            <person name="Leese F."/>
            <person name="Lindquist E."/>
            <person name="Lyon B.R."/>
            <person name="Martin J."/>
            <person name="Mayer C."/>
            <person name="Parker M."/>
            <person name="Quesneville H."/>
            <person name="Raymond J."/>
            <person name="Uhlig C."/>
            <person name="Valentin K.U."/>
            <person name="Worden A.Z."/>
            <person name="Armbrust E.V."/>
            <person name="Bowler C."/>
            <person name="Green B."/>
            <person name="Moulton V."/>
            <person name="Van Oosterhout C."/>
            <person name="Grigoriev I."/>
        </authorList>
    </citation>
    <scope>NUCLEOTIDE SEQUENCE [LARGE SCALE GENOMIC DNA]</scope>
    <source>
        <strain evidence="2 3">CCMP1102</strain>
    </source>
</reference>
<name>A0A1E7FPM8_9STRA</name>
<dbReference type="EMBL" id="KV784355">
    <property type="protein sequence ID" value="OEU20045.1"/>
    <property type="molecule type" value="Genomic_DNA"/>
</dbReference>
<dbReference type="InParanoid" id="A0A1E7FPM8"/>
<accession>A0A1E7FPM8</accession>
<keyword evidence="3" id="KW-1185">Reference proteome</keyword>
<sequence>MINENKVFQSIHYPLPTKVHSTAPIIIMNNETISKTMMVLQKTNPLPPNLPPLPPPMVVSPTASPLWLKKPPTKKLRCTISTTDNNKRGVYFGDDVTLAYIETSGEITKEEKDNRWYQPIELESFKQSARSLCRERILRSNNIEENNNSSNEDEDEDGSSNNSDSSQSQNQNDQTQNNQVELLEENNNAADNSEIEIVDSLRGMGAYFPSRVRYCKKYIKHVLVAYHVKCGPTNKENVAYLATKWSRKNQQRAVETGRNDFCAAYDISMPIQENIE</sequence>
<protein>
    <submittedName>
        <fullName evidence="2">Uncharacterized protein</fullName>
    </submittedName>
</protein>
<gene>
    <name evidence="2" type="ORF">FRACYDRAFT_268157</name>
</gene>
<dbReference type="AlphaFoldDB" id="A0A1E7FPM8"/>
<proteinExistence type="predicted"/>
<evidence type="ECO:0000313" key="3">
    <source>
        <dbReference type="Proteomes" id="UP000095751"/>
    </source>
</evidence>
<dbReference type="Proteomes" id="UP000095751">
    <property type="component" value="Unassembled WGS sequence"/>
</dbReference>
<evidence type="ECO:0000256" key="1">
    <source>
        <dbReference type="SAM" id="MobiDB-lite"/>
    </source>
</evidence>
<organism evidence="2 3">
    <name type="scientific">Fragilariopsis cylindrus CCMP1102</name>
    <dbReference type="NCBI Taxonomy" id="635003"/>
    <lineage>
        <taxon>Eukaryota</taxon>
        <taxon>Sar</taxon>
        <taxon>Stramenopiles</taxon>
        <taxon>Ochrophyta</taxon>
        <taxon>Bacillariophyta</taxon>
        <taxon>Bacillariophyceae</taxon>
        <taxon>Bacillariophycidae</taxon>
        <taxon>Bacillariales</taxon>
        <taxon>Bacillariaceae</taxon>
        <taxon>Fragilariopsis</taxon>
    </lineage>
</organism>